<keyword evidence="5" id="KW-0067">ATP-binding</keyword>
<dbReference type="InterPro" id="IPR020003">
    <property type="entry name" value="ATPase_a/bsu_AS"/>
</dbReference>
<comment type="catalytic activity">
    <reaction evidence="8">
        <text>ATP + H2O + cellular proteinSide 1 = ADP + phosphate + cellular proteinSide 2.</text>
        <dbReference type="EC" id="7.4.2.8"/>
    </reaction>
</comment>
<dbReference type="PANTHER" id="PTHR15184:SF9">
    <property type="entry name" value="SPI-1 TYPE 3 SECRETION SYSTEM ATPASE"/>
    <property type="match status" value="1"/>
</dbReference>
<sequence>MDKIAAIVERMRQASFVTRYGRVTGIRAGIIGIAGLDGLASVGDRVSLALGARLITGEVVALAPGLTTILPEGNIEGLSIGVEARLIGAPVIAPSDAWIGRIVDPLGKPLDGRPLPRGLVARPYRALAPAATDRRRLGSRLATGLAVFDTLLPLVRGQRMGLFAGSGVGKSTLLSSLARGVEADVVVIAMIGERGRELREFVEETLGADGMRRAVIVTATSDQSPLMRRRCAWAAMSVAEHFRDQGRHVLFLADSITRFAEAHREIALSAGEQASDRGFPPSTANMIMSLAERAGPGVEGTGDITGIFSVLVAGSDMEEPIADILRGVLDGHVVLDRAIAERGRFPAIDVVRSVSRSLPAAASLSENRQIAHARAALGAYAESELMIRAGLYAPGSDAKLDEAVKLYPRLDSFISLRRDSVADSFVALAEALRLPARGGVTQRSG</sequence>
<keyword evidence="11" id="KW-1185">Reference proteome</keyword>
<dbReference type="SMART" id="SM00382">
    <property type="entry name" value="AAA"/>
    <property type="match status" value="1"/>
</dbReference>
<reference evidence="10 11" key="1">
    <citation type="journal article" date="2013" name="Antonie Van Leeuwenhoek">
        <title>Paracoccus zhejiangensis sp. nov., isolated from activated sludge in wastewater-treatment system.</title>
        <authorList>
            <person name="Wu Z.G."/>
            <person name="Zhang D.F."/>
            <person name="Liu Y.L."/>
            <person name="Wang F."/>
            <person name="Jiang X."/>
            <person name="Li C."/>
            <person name="Li S.P."/>
            <person name="Hong Q."/>
            <person name="Li W.J."/>
        </authorList>
    </citation>
    <scope>NUCLEOTIDE SEQUENCE [LARGE SCALE GENOMIC DNA]</scope>
    <source>
        <strain evidence="10 11">J6</strain>
    </source>
</reference>
<dbReference type="PROSITE" id="PS00152">
    <property type="entry name" value="ATPASE_ALPHA_BETA"/>
    <property type="match status" value="1"/>
</dbReference>
<dbReference type="NCBIfam" id="TIGR01026">
    <property type="entry name" value="fliI_yscN"/>
    <property type="match status" value="1"/>
</dbReference>
<evidence type="ECO:0000256" key="6">
    <source>
        <dbReference type="ARBA" id="ARBA00022927"/>
    </source>
</evidence>
<dbReference type="Pfam" id="PF18269">
    <property type="entry name" value="T3SS_ATPase_C"/>
    <property type="match status" value="1"/>
</dbReference>
<evidence type="ECO:0000256" key="5">
    <source>
        <dbReference type="ARBA" id="ARBA00022840"/>
    </source>
</evidence>
<dbReference type="GO" id="GO:0008564">
    <property type="term" value="F:protein-exporting ATPase activity"/>
    <property type="evidence" value="ECO:0007669"/>
    <property type="project" value="UniProtKB-EC"/>
</dbReference>
<dbReference type="OrthoDB" id="9801639at2"/>
<dbReference type="InterPro" id="IPR005714">
    <property type="entry name" value="ATPase_T3SS_FliI/YscN"/>
</dbReference>
<evidence type="ECO:0000256" key="2">
    <source>
        <dbReference type="ARBA" id="ARBA00022448"/>
    </source>
</evidence>
<dbReference type="InterPro" id="IPR040627">
    <property type="entry name" value="T3SS_ATPase_C"/>
</dbReference>
<keyword evidence="2" id="KW-0813">Transport</keyword>
<dbReference type="InterPro" id="IPR027417">
    <property type="entry name" value="P-loop_NTPase"/>
</dbReference>
<accession>A0A2H5F2B8</accession>
<organism evidence="10 11">
    <name type="scientific">Paracoccus zhejiangensis</name>
    <dbReference type="NCBI Taxonomy" id="1077935"/>
    <lineage>
        <taxon>Bacteria</taxon>
        <taxon>Pseudomonadati</taxon>
        <taxon>Pseudomonadota</taxon>
        <taxon>Alphaproteobacteria</taxon>
        <taxon>Rhodobacterales</taxon>
        <taxon>Paracoccaceae</taxon>
        <taxon>Paracoccus</taxon>
    </lineage>
</organism>
<dbReference type="GO" id="GO:0046933">
    <property type="term" value="F:proton-transporting ATP synthase activity, rotational mechanism"/>
    <property type="evidence" value="ECO:0007669"/>
    <property type="project" value="TreeGrafter"/>
</dbReference>
<dbReference type="SUPFAM" id="SSF52540">
    <property type="entry name" value="P-loop containing nucleoside triphosphate hydrolases"/>
    <property type="match status" value="1"/>
</dbReference>
<dbReference type="Pfam" id="PF00006">
    <property type="entry name" value="ATP-synt_ab"/>
    <property type="match status" value="1"/>
</dbReference>
<evidence type="ECO:0000259" key="9">
    <source>
        <dbReference type="SMART" id="SM00382"/>
    </source>
</evidence>
<dbReference type="KEGG" id="pzh:CX676_17315"/>
<keyword evidence="4" id="KW-0547">Nucleotide-binding</keyword>
<dbReference type="InterPro" id="IPR050053">
    <property type="entry name" value="ATPase_alpha/beta_chains"/>
</dbReference>
<dbReference type="InterPro" id="IPR000194">
    <property type="entry name" value="ATPase_F1/V1/A1_a/bsu_nucl-bd"/>
</dbReference>
<comment type="subcellular location">
    <subcellularLocation>
        <location evidence="1">Cytoplasm</location>
    </subcellularLocation>
</comment>
<keyword evidence="7" id="KW-1278">Translocase</keyword>
<protein>
    <submittedName>
        <fullName evidence="10">Flagellum-specific ATP synthase FliI</fullName>
    </submittedName>
</protein>
<dbReference type="CDD" id="cd01136">
    <property type="entry name" value="ATPase_flagellum-secretory_path_III"/>
    <property type="match status" value="1"/>
</dbReference>
<evidence type="ECO:0000256" key="4">
    <source>
        <dbReference type="ARBA" id="ARBA00022741"/>
    </source>
</evidence>
<proteinExistence type="predicted"/>
<dbReference type="GO" id="GO:0030257">
    <property type="term" value="C:type III protein secretion system complex"/>
    <property type="evidence" value="ECO:0007669"/>
    <property type="project" value="InterPro"/>
</dbReference>
<dbReference type="EMBL" id="CP025430">
    <property type="protein sequence ID" value="AUH65694.1"/>
    <property type="molecule type" value="Genomic_DNA"/>
</dbReference>
<dbReference type="Proteomes" id="UP000234530">
    <property type="component" value="Chromosome"/>
</dbReference>
<dbReference type="GO" id="GO:0016887">
    <property type="term" value="F:ATP hydrolysis activity"/>
    <property type="evidence" value="ECO:0007669"/>
    <property type="project" value="InterPro"/>
</dbReference>
<dbReference type="PANTHER" id="PTHR15184">
    <property type="entry name" value="ATP SYNTHASE"/>
    <property type="match status" value="1"/>
</dbReference>
<evidence type="ECO:0000313" key="11">
    <source>
        <dbReference type="Proteomes" id="UP000234530"/>
    </source>
</evidence>
<evidence type="ECO:0000256" key="3">
    <source>
        <dbReference type="ARBA" id="ARBA00022490"/>
    </source>
</evidence>
<evidence type="ECO:0000313" key="10">
    <source>
        <dbReference type="EMBL" id="AUH65694.1"/>
    </source>
</evidence>
<dbReference type="InterPro" id="IPR003593">
    <property type="entry name" value="AAA+_ATPase"/>
</dbReference>
<evidence type="ECO:0000256" key="1">
    <source>
        <dbReference type="ARBA" id="ARBA00004496"/>
    </source>
</evidence>
<dbReference type="Gene3D" id="3.40.50.12240">
    <property type="match status" value="1"/>
</dbReference>
<keyword evidence="6" id="KW-0653">Protein transport</keyword>
<dbReference type="AlphaFoldDB" id="A0A2H5F2B8"/>
<dbReference type="GO" id="GO:0005737">
    <property type="term" value="C:cytoplasm"/>
    <property type="evidence" value="ECO:0007669"/>
    <property type="project" value="UniProtKB-SubCell"/>
</dbReference>
<dbReference type="GO" id="GO:0005524">
    <property type="term" value="F:ATP binding"/>
    <property type="evidence" value="ECO:0007669"/>
    <property type="project" value="UniProtKB-KW"/>
</dbReference>
<feature type="domain" description="AAA+ ATPase" evidence="9">
    <location>
        <begin position="156"/>
        <end position="340"/>
    </location>
</feature>
<dbReference type="RefSeq" id="WP_101753667.1">
    <property type="nucleotide sequence ID" value="NZ_CP025430.1"/>
</dbReference>
<gene>
    <name evidence="10" type="primary">fliI</name>
    <name evidence="10" type="ORF">CX676_17315</name>
</gene>
<evidence type="ECO:0000256" key="7">
    <source>
        <dbReference type="ARBA" id="ARBA00022967"/>
    </source>
</evidence>
<dbReference type="GO" id="GO:0030254">
    <property type="term" value="P:protein secretion by the type III secretion system"/>
    <property type="evidence" value="ECO:0007669"/>
    <property type="project" value="InterPro"/>
</dbReference>
<name>A0A2H5F2B8_9RHOB</name>
<evidence type="ECO:0000256" key="8">
    <source>
        <dbReference type="ARBA" id="ARBA00034006"/>
    </source>
</evidence>
<keyword evidence="3" id="KW-0963">Cytoplasm</keyword>